<organism evidence="1 2">
    <name type="scientific">Protopolystoma xenopodis</name>
    <dbReference type="NCBI Taxonomy" id="117903"/>
    <lineage>
        <taxon>Eukaryota</taxon>
        <taxon>Metazoa</taxon>
        <taxon>Spiralia</taxon>
        <taxon>Lophotrochozoa</taxon>
        <taxon>Platyhelminthes</taxon>
        <taxon>Monogenea</taxon>
        <taxon>Polyopisthocotylea</taxon>
        <taxon>Polystomatidea</taxon>
        <taxon>Polystomatidae</taxon>
        <taxon>Protopolystoma</taxon>
    </lineage>
</organism>
<proteinExistence type="predicted"/>
<evidence type="ECO:0008006" key="3">
    <source>
        <dbReference type="Google" id="ProtNLM"/>
    </source>
</evidence>
<comment type="caution">
    <text evidence="1">The sequence shown here is derived from an EMBL/GenBank/DDBJ whole genome shotgun (WGS) entry which is preliminary data.</text>
</comment>
<dbReference type="Proteomes" id="UP000784294">
    <property type="component" value="Unassembled WGS sequence"/>
</dbReference>
<dbReference type="EMBL" id="CAAALY010006554">
    <property type="protein sequence ID" value="VEL09532.1"/>
    <property type="molecule type" value="Genomic_DNA"/>
</dbReference>
<evidence type="ECO:0000313" key="1">
    <source>
        <dbReference type="EMBL" id="VEL09532.1"/>
    </source>
</evidence>
<name>A0A3S5CCF5_9PLAT</name>
<dbReference type="Gene3D" id="2.40.50.140">
    <property type="entry name" value="Nucleic acid-binding proteins"/>
    <property type="match status" value="1"/>
</dbReference>
<sequence length="232" mass="25887">MAMHVNQVDSGLPLMRKLLICQLHRSNLLQSTYSPSSLHQTWQLHLTHSQLAQAAGLMSDDLESPSITTDRMPISIKTKHEGRILLWQAIWIQGRVAGLHFSEKHQLPGLRLDDSTGQLDVYLTLAAQQQIKLSGRSHLEIGDYLACVGELIPADSRIADITSIGDRKPITEAWKLEARTATVLQKAEEAGKSTNPRDSAEHRCLAEVAWPLEVADMSMKFHQRINSNGLIF</sequence>
<keyword evidence="2" id="KW-1185">Reference proteome</keyword>
<gene>
    <name evidence="1" type="ORF">PXEA_LOCUS2972</name>
</gene>
<dbReference type="InterPro" id="IPR012340">
    <property type="entry name" value="NA-bd_OB-fold"/>
</dbReference>
<evidence type="ECO:0000313" key="2">
    <source>
        <dbReference type="Proteomes" id="UP000784294"/>
    </source>
</evidence>
<reference evidence="1" key="1">
    <citation type="submission" date="2018-11" db="EMBL/GenBank/DDBJ databases">
        <authorList>
            <consortium name="Pathogen Informatics"/>
        </authorList>
    </citation>
    <scope>NUCLEOTIDE SEQUENCE</scope>
</reference>
<dbReference type="AlphaFoldDB" id="A0A3S5CCF5"/>
<dbReference type="OrthoDB" id="6252106at2759"/>
<protein>
    <recommendedName>
        <fullName evidence="3">OB domain-containing protein</fullName>
    </recommendedName>
</protein>
<accession>A0A3S5CCF5</accession>